<reference evidence="13" key="2">
    <citation type="submission" date="2015-01" db="EMBL/GenBank/DDBJ databases">
        <title>Evolutionary Origins and Diversification of the Mycorrhizal Mutualists.</title>
        <authorList>
            <consortium name="DOE Joint Genome Institute"/>
            <consortium name="Mycorrhizal Genomics Consortium"/>
            <person name="Kohler A."/>
            <person name="Kuo A."/>
            <person name="Nagy L.G."/>
            <person name="Floudas D."/>
            <person name="Copeland A."/>
            <person name="Barry K.W."/>
            <person name="Cichocki N."/>
            <person name="Veneault-Fourrey C."/>
            <person name="LaButti K."/>
            <person name="Lindquist E.A."/>
            <person name="Lipzen A."/>
            <person name="Lundell T."/>
            <person name="Morin E."/>
            <person name="Murat C."/>
            <person name="Riley R."/>
            <person name="Ohm R."/>
            <person name="Sun H."/>
            <person name="Tunlid A."/>
            <person name="Henrissat B."/>
            <person name="Grigoriev I.V."/>
            <person name="Hibbett D.S."/>
            <person name="Martin F."/>
        </authorList>
    </citation>
    <scope>NUCLEOTIDE SEQUENCE [LARGE SCALE GENOMIC DNA]</scope>
    <source>
        <strain evidence="13">MAFF 305830</strain>
    </source>
</reference>
<dbReference type="Pfam" id="PF00067">
    <property type="entry name" value="p450"/>
    <property type="match status" value="1"/>
</dbReference>
<evidence type="ECO:0000256" key="6">
    <source>
        <dbReference type="ARBA" id="ARBA00023002"/>
    </source>
</evidence>
<evidence type="ECO:0008006" key="14">
    <source>
        <dbReference type="Google" id="ProtNLM"/>
    </source>
</evidence>
<dbReference type="PANTHER" id="PTHR24305:SF166">
    <property type="entry name" value="CYTOCHROME P450 12A4, MITOCHONDRIAL-RELATED"/>
    <property type="match status" value="1"/>
</dbReference>
<name>A0A0C2WFK6_SERVB</name>
<dbReference type="Gene3D" id="1.10.630.10">
    <property type="entry name" value="Cytochrome P450"/>
    <property type="match status" value="1"/>
</dbReference>
<dbReference type="GO" id="GO:0020037">
    <property type="term" value="F:heme binding"/>
    <property type="evidence" value="ECO:0007669"/>
    <property type="project" value="InterPro"/>
</dbReference>
<feature type="binding site" description="axial binding residue" evidence="9">
    <location>
        <position position="462"/>
    </location>
    <ligand>
        <name>heme</name>
        <dbReference type="ChEBI" id="CHEBI:30413"/>
    </ligand>
    <ligandPart>
        <name>Fe</name>
        <dbReference type="ChEBI" id="CHEBI:18248"/>
    </ligandPart>
</feature>
<dbReference type="InterPro" id="IPR050121">
    <property type="entry name" value="Cytochrome_P450_monoxygenase"/>
</dbReference>
<evidence type="ECO:0000256" key="2">
    <source>
        <dbReference type="ARBA" id="ARBA00005179"/>
    </source>
</evidence>
<dbReference type="InterPro" id="IPR036396">
    <property type="entry name" value="Cyt_P450_sf"/>
</dbReference>
<keyword evidence="6 10" id="KW-0560">Oxidoreductase</keyword>
<dbReference type="OrthoDB" id="1470350at2759"/>
<protein>
    <recommendedName>
        <fullName evidence="14">Cytochrome P450</fullName>
    </recommendedName>
</protein>
<keyword evidence="13" id="KW-1185">Reference proteome</keyword>
<keyword evidence="11" id="KW-1133">Transmembrane helix</keyword>
<keyword evidence="4 9" id="KW-0349">Heme</keyword>
<dbReference type="PRINTS" id="PR00385">
    <property type="entry name" value="P450"/>
</dbReference>
<dbReference type="InterPro" id="IPR001128">
    <property type="entry name" value="Cyt_P450"/>
</dbReference>
<dbReference type="GO" id="GO:0016705">
    <property type="term" value="F:oxidoreductase activity, acting on paired donors, with incorporation or reduction of molecular oxygen"/>
    <property type="evidence" value="ECO:0007669"/>
    <property type="project" value="InterPro"/>
</dbReference>
<accession>A0A0C2WFK6</accession>
<organism evidence="12 13">
    <name type="scientific">Serendipita vermifera MAFF 305830</name>
    <dbReference type="NCBI Taxonomy" id="933852"/>
    <lineage>
        <taxon>Eukaryota</taxon>
        <taxon>Fungi</taxon>
        <taxon>Dikarya</taxon>
        <taxon>Basidiomycota</taxon>
        <taxon>Agaricomycotina</taxon>
        <taxon>Agaricomycetes</taxon>
        <taxon>Sebacinales</taxon>
        <taxon>Serendipitaceae</taxon>
        <taxon>Serendipita</taxon>
    </lineage>
</organism>
<comment type="similarity">
    <text evidence="3 10">Belongs to the cytochrome P450 family.</text>
</comment>
<comment type="pathway">
    <text evidence="2">Secondary metabolite biosynthesis.</text>
</comment>
<evidence type="ECO:0000256" key="1">
    <source>
        <dbReference type="ARBA" id="ARBA00001971"/>
    </source>
</evidence>
<keyword evidence="7 9" id="KW-0408">Iron</keyword>
<evidence type="ECO:0000256" key="7">
    <source>
        <dbReference type="ARBA" id="ARBA00023004"/>
    </source>
</evidence>
<evidence type="ECO:0000313" key="13">
    <source>
        <dbReference type="Proteomes" id="UP000054097"/>
    </source>
</evidence>
<dbReference type="InterPro" id="IPR017972">
    <property type="entry name" value="Cyt_P450_CS"/>
</dbReference>
<sequence>MGITAVDVVLPCAIAFVSWRASILLYAYRAYGPSDLYPAFIPLSLPGVTFGMGLIWTWNRRPDGYGNKECIRITPLLWGYSTLYVRSPEVLRQVAGGGSNKTWIKPDWANGSLLLYGQNLATENLEGWRRHRRIMQPSFSRSTYELVWRETTRIYHDMVKTEGWNTQSGSIVSIKAINQLTFKLGLYVIGSCGFGLPEKFTWADPPKGEKGQGNIQSNIASVEKSSLTIQFAPKWIWKLPSKRLRTMWEEYTSLTSFIHTEVAQRKAIIDEALANGGDDALDSVNQDVFSRLVLASQSDGKQALSDSELIGNTFVLLFAGHDTTSSTLAAAIALLAYHTDEQDKAHQEIVKVIEENPQFDFSLSSQLSYITSIFLEAVRLYPAGEVGIRECLEDTMLRIPPSDEKSPPVDVAMPKGSTVVVDFIAMQYHSRQFADPLAFRPSRWAEVGEDSATAFSTGPRACIGKKFAQTEATCFLTNLLRDWRIEPLLNPGETKEQWKTRVLGKVKIVLTLTIADVPVRLVRR</sequence>
<evidence type="ECO:0000256" key="11">
    <source>
        <dbReference type="SAM" id="Phobius"/>
    </source>
</evidence>
<dbReference type="InterPro" id="IPR002401">
    <property type="entry name" value="Cyt_P450_E_grp-I"/>
</dbReference>
<dbReference type="SUPFAM" id="SSF48264">
    <property type="entry name" value="Cytochrome P450"/>
    <property type="match status" value="1"/>
</dbReference>
<evidence type="ECO:0000256" key="4">
    <source>
        <dbReference type="ARBA" id="ARBA00022617"/>
    </source>
</evidence>
<dbReference type="PROSITE" id="PS00086">
    <property type="entry name" value="CYTOCHROME_P450"/>
    <property type="match status" value="1"/>
</dbReference>
<feature type="transmembrane region" description="Helical" evidence="11">
    <location>
        <begin position="40"/>
        <end position="58"/>
    </location>
</feature>
<proteinExistence type="inferred from homology"/>
<reference evidence="12 13" key="1">
    <citation type="submission" date="2014-04" db="EMBL/GenBank/DDBJ databases">
        <authorList>
            <consortium name="DOE Joint Genome Institute"/>
            <person name="Kuo A."/>
            <person name="Zuccaro A."/>
            <person name="Kohler A."/>
            <person name="Nagy L.G."/>
            <person name="Floudas D."/>
            <person name="Copeland A."/>
            <person name="Barry K.W."/>
            <person name="Cichocki N."/>
            <person name="Veneault-Fourrey C."/>
            <person name="LaButti K."/>
            <person name="Lindquist E.A."/>
            <person name="Lipzen A."/>
            <person name="Lundell T."/>
            <person name="Morin E."/>
            <person name="Murat C."/>
            <person name="Sun H."/>
            <person name="Tunlid A."/>
            <person name="Henrissat B."/>
            <person name="Grigoriev I.V."/>
            <person name="Hibbett D.S."/>
            <person name="Martin F."/>
            <person name="Nordberg H.P."/>
            <person name="Cantor M.N."/>
            <person name="Hua S.X."/>
        </authorList>
    </citation>
    <scope>NUCLEOTIDE SEQUENCE [LARGE SCALE GENOMIC DNA]</scope>
    <source>
        <strain evidence="12 13">MAFF 305830</strain>
    </source>
</reference>
<dbReference type="STRING" id="933852.A0A0C2WFK6"/>
<dbReference type="PANTHER" id="PTHR24305">
    <property type="entry name" value="CYTOCHROME P450"/>
    <property type="match status" value="1"/>
</dbReference>
<dbReference type="GO" id="GO:0004497">
    <property type="term" value="F:monooxygenase activity"/>
    <property type="evidence" value="ECO:0007669"/>
    <property type="project" value="UniProtKB-KW"/>
</dbReference>
<keyword evidence="8 10" id="KW-0503">Monooxygenase</keyword>
<evidence type="ECO:0000256" key="10">
    <source>
        <dbReference type="RuleBase" id="RU000461"/>
    </source>
</evidence>
<keyword evidence="11" id="KW-0472">Membrane</keyword>
<dbReference type="Proteomes" id="UP000054097">
    <property type="component" value="Unassembled WGS sequence"/>
</dbReference>
<evidence type="ECO:0000256" key="3">
    <source>
        <dbReference type="ARBA" id="ARBA00010617"/>
    </source>
</evidence>
<dbReference type="PRINTS" id="PR00463">
    <property type="entry name" value="EP450I"/>
</dbReference>
<keyword evidence="11" id="KW-0812">Transmembrane</keyword>
<comment type="cofactor">
    <cofactor evidence="1 9">
        <name>heme</name>
        <dbReference type="ChEBI" id="CHEBI:30413"/>
    </cofactor>
</comment>
<dbReference type="AlphaFoldDB" id="A0A0C2WFK6"/>
<gene>
    <name evidence="12" type="ORF">M408DRAFT_331296</name>
</gene>
<dbReference type="GO" id="GO:0005506">
    <property type="term" value="F:iron ion binding"/>
    <property type="evidence" value="ECO:0007669"/>
    <property type="project" value="InterPro"/>
</dbReference>
<dbReference type="EMBL" id="KN824316">
    <property type="protein sequence ID" value="KIM25188.1"/>
    <property type="molecule type" value="Genomic_DNA"/>
</dbReference>
<evidence type="ECO:0000256" key="9">
    <source>
        <dbReference type="PIRSR" id="PIRSR602401-1"/>
    </source>
</evidence>
<dbReference type="HOGENOM" id="CLU_001570_25_0_1"/>
<evidence type="ECO:0000256" key="5">
    <source>
        <dbReference type="ARBA" id="ARBA00022723"/>
    </source>
</evidence>
<evidence type="ECO:0000256" key="8">
    <source>
        <dbReference type="ARBA" id="ARBA00023033"/>
    </source>
</evidence>
<keyword evidence="5 9" id="KW-0479">Metal-binding</keyword>
<feature type="transmembrane region" description="Helical" evidence="11">
    <location>
        <begin position="6"/>
        <end position="28"/>
    </location>
</feature>
<evidence type="ECO:0000313" key="12">
    <source>
        <dbReference type="EMBL" id="KIM25188.1"/>
    </source>
</evidence>